<dbReference type="PANTHER" id="PTHR46124:SF3">
    <property type="entry name" value="HYDROLASE"/>
    <property type="match status" value="1"/>
</dbReference>
<evidence type="ECO:0000256" key="1">
    <source>
        <dbReference type="PIRSR" id="PIRSR005902-1"/>
    </source>
</evidence>
<comment type="caution">
    <text evidence="2">The sequence shown here is derived from an EMBL/GenBank/DDBJ whole genome shotgun (WGS) entry which is preliminary data.</text>
</comment>
<dbReference type="Pfam" id="PF01026">
    <property type="entry name" value="TatD_DNase"/>
    <property type="match status" value="1"/>
</dbReference>
<reference evidence="2 3" key="1">
    <citation type="submission" date="2018-07" db="EMBL/GenBank/DDBJ databases">
        <title>Chryseobacterium lacus sp. nov., isolated from lake water.</title>
        <authorList>
            <person name="Li C.-M."/>
        </authorList>
    </citation>
    <scope>NUCLEOTIDE SEQUENCE [LARGE SCALE GENOMIC DNA]</scope>
    <source>
        <strain evidence="2 3">YLOS41</strain>
    </source>
</reference>
<dbReference type="RefSeq" id="WP_114303475.1">
    <property type="nucleotide sequence ID" value="NZ_QPIE01000003.1"/>
</dbReference>
<feature type="binding site" evidence="1">
    <location>
        <position position="170"/>
    </location>
    <ligand>
        <name>a divalent metal cation</name>
        <dbReference type="ChEBI" id="CHEBI:60240"/>
        <label>1</label>
    </ligand>
</feature>
<dbReference type="InterPro" id="IPR032466">
    <property type="entry name" value="Metal_Hydrolase"/>
</dbReference>
<dbReference type="PIRSF" id="PIRSF005902">
    <property type="entry name" value="DNase_TatD"/>
    <property type="match status" value="1"/>
</dbReference>
<dbReference type="GO" id="GO:0046872">
    <property type="term" value="F:metal ion binding"/>
    <property type="evidence" value="ECO:0007669"/>
    <property type="project" value="UniProtKB-KW"/>
</dbReference>
<dbReference type="OrthoDB" id="664222at2"/>
<keyword evidence="2" id="KW-0378">Hydrolase</keyword>
<dbReference type="InterPro" id="IPR001130">
    <property type="entry name" value="TatD-like"/>
</dbReference>
<feature type="binding site" evidence="1">
    <location>
        <position position="65"/>
    </location>
    <ligand>
        <name>a divalent metal cation</name>
        <dbReference type="ChEBI" id="CHEBI:60240"/>
        <label>1</label>
    </ligand>
</feature>
<keyword evidence="1" id="KW-0479">Metal-binding</keyword>
<dbReference type="Proteomes" id="UP000252172">
    <property type="component" value="Unassembled WGS sequence"/>
</dbReference>
<feature type="binding site" evidence="1">
    <location>
        <position position="122"/>
    </location>
    <ligand>
        <name>a divalent metal cation</name>
        <dbReference type="ChEBI" id="CHEBI:60240"/>
        <label>2</label>
    </ligand>
</feature>
<dbReference type="AlphaFoldDB" id="A0A368N0K9"/>
<dbReference type="GO" id="GO:0016788">
    <property type="term" value="F:hydrolase activity, acting on ester bonds"/>
    <property type="evidence" value="ECO:0007669"/>
    <property type="project" value="InterPro"/>
</dbReference>
<accession>A0A368N0K9</accession>
<dbReference type="GO" id="GO:0005829">
    <property type="term" value="C:cytosol"/>
    <property type="evidence" value="ECO:0007669"/>
    <property type="project" value="TreeGrafter"/>
</dbReference>
<dbReference type="Gene3D" id="3.20.20.140">
    <property type="entry name" value="Metal-dependent hydrolases"/>
    <property type="match status" value="1"/>
</dbReference>
<proteinExistence type="predicted"/>
<dbReference type="SUPFAM" id="SSF51556">
    <property type="entry name" value="Metallo-dependent hydrolases"/>
    <property type="match status" value="1"/>
</dbReference>
<protein>
    <submittedName>
        <fullName evidence="2">Hydrolase TatD</fullName>
    </submittedName>
</protein>
<gene>
    <name evidence="2" type="ORF">DQ356_05290</name>
</gene>
<name>A0A368N0K9_9FLAO</name>
<organism evidence="2 3">
    <name type="scientific">Chryseobacterium lacus</name>
    <dbReference type="NCBI Taxonomy" id="2058346"/>
    <lineage>
        <taxon>Bacteria</taxon>
        <taxon>Pseudomonadati</taxon>
        <taxon>Bacteroidota</taxon>
        <taxon>Flavobacteriia</taxon>
        <taxon>Flavobacteriales</taxon>
        <taxon>Weeksellaceae</taxon>
        <taxon>Chryseobacterium group</taxon>
        <taxon>Chryseobacterium</taxon>
    </lineage>
</organism>
<keyword evidence="3" id="KW-1185">Reference proteome</keyword>
<sequence length="211" mass="24468">MIFFDFHHHYKNSVSGIYNAEPGERPSAGLFSAGIHPNYISDHNEETIKWLYETAQNENCVAIGECGLDGLLATDFQLQKEIFHRQILLANEVNKPVIIHCVRKFYELIPFKKIAKIPMIIHGFNKKEQLAKDMLKHDFYLSFGKSVLHNLSLQKLLEQFPVQKMFLETDGQDFEIELLYRKTAELKKMTPEELQEQIFTNLNNIGISVPE</sequence>
<dbReference type="EMBL" id="QPIE01000003">
    <property type="protein sequence ID" value="RCU43623.1"/>
    <property type="molecule type" value="Genomic_DNA"/>
</dbReference>
<feature type="binding site" evidence="1">
    <location>
        <position position="100"/>
    </location>
    <ligand>
        <name>a divalent metal cation</name>
        <dbReference type="ChEBI" id="CHEBI:60240"/>
        <label>2</label>
    </ligand>
</feature>
<evidence type="ECO:0000313" key="2">
    <source>
        <dbReference type="EMBL" id="RCU43623.1"/>
    </source>
</evidence>
<dbReference type="PANTHER" id="PTHR46124">
    <property type="entry name" value="D-AMINOACYL-TRNA DEACYLASE"/>
    <property type="match status" value="1"/>
</dbReference>
<evidence type="ECO:0000313" key="3">
    <source>
        <dbReference type="Proteomes" id="UP000252172"/>
    </source>
</evidence>